<evidence type="ECO:0000313" key="2">
    <source>
        <dbReference type="Proteomes" id="UP001597205"/>
    </source>
</evidence>
<dbReference type="EMBL" id="JBHTKY010000050">
    <property type="protein sequence ID" value="MFD1167457.1"/>
    <property type="molecule type" value="Genomic_DNA"/>
</dbReference>
<accession>A0ABW3RS32</accession>
<evidence type="ECO:0000313" key="1">
    <source>
        <dbReference type="EMBL" id="MFD1167457.1"/>
    </source>
</evidence>
<proteinExistence type="predicted"/>
<comment type="caution">
    <text evidence="1">The sequence shown here is derived from an EMBL/GenBank/DDBJ whole genome shotgun (WGS) entry which is preliminary data.</text>
</comment>
<protein>
    <submittedName>
        <fullName evidence="1">Uncharacterized protein</fullName>
    </submittedName>
</protein>
<dbReference type="Proteomes" id="UP001597205">
    <property type="component" value="Unassembled WGS sequence"/>
</dbReference>
<organism evidence="1 2">
    <name type="scientific">Sphingobacterium daejeonense</name>
    <dbReference type="NCBI Taxonomy" id="371142"/>
    <lineage>
        <taxon>Bacteria</taxon>
        <taxon>Pseudomonadati</taxon>
        <taxon>Bacteroidota</taxon>
        <taxon>Sphingobacteriia</taxon>
        <taxon>Sphingobacteriales</taxon>
        <taxon>Sphingobacteriaceae</taxon>
        <taxon>Sphingobacterium</taxon>
    </lineage>
</organism>
<sequence>MPSELADKLHEEIEKGRKEWGEISIEMKITSNTNAVGVAYLLTPEGCNYYSDKIVSRAKALE</sequence>
<gene>
    <name evidence="1" type="ORF">ACFQ2C_17830</name>
</gene>
<name>A0ABW3RS32_9SPHI</name>
<reference evidence="2" key="1">
    <citation type="journal article" date="2019" name="Int. J. Syst. Evol. Microbiol.">
        <title>The Global Catalogue of Microorganisms (GCM) 10K type strain sequencing project: providing services to taxonomists for standard genome sequencing and annotation.</title>
        <authorList>
            <consortium name="The Broad Institute Genomics Platform"/>
            <consortium name="The Broad Institute Genome Sequencing Center for Infectious Disease"/>
            <person name="Wu L."/>
            <person name="Ma J."/>
        </authorList>
    </citation>
    <scope>NUCLEOTIDE SEQUENCE [LARGE SCALE GENOMIC DNA]</scope>
    <source>
        <strain evidence="2">CCUG 52468</strain>
    </source>
</reference>
<keyword evidence="2" id="KW-1185">Reference proteome</keyword>